<evidence type="ECO:0000313" key="2">
    <source>
        <dbReference type="EMBL" id="MBB4664228.1"/>
    </source>
</evidence>
<sequence>MSVAARRAPAALAALICCALLAAGCGGSSGDGDGARTGEGVATTATLAASGRPVTDEQALVLARVLQQNWQRGGATIAGSIPVHGATVVVEGRVDFRDGRGEMTLRDPQGQERRYAWTRESVRAQAEPGSRSYVAQAPDPDGDPVHAAIRFINLLSAETIDNTTNIKDQDARLLRHETLDDRAVDVYRYGADGNTTWWVDADDGLLAQVEAVFPDDSVLTIGLTDHGPVRIRLPRASG</sequence>
<dbReference type="RefSeq" id="WP_183344064.1">
    <property type="nucleotide sequence ID" value="NZ_JACHNU010000006.1"/>
</dbReference>
<gene>
    <name evidence="2" type="ORF">BDZ31_003831</name>
</gene>
<dbReference type="PROSITE" id="PS51257">
    <property type="entry name" value="PROKAR_LIPOPROTEIN"/>
    <property type="match status" value="1"/>
</dbReference>
<name>A0A840IJW9_9ACTN</name>
<dbReference type="EMBL" id="JACHNU010000006">
    <property type="protein sequence ID" value="MBB4664228.1"/>
    <property type="molecule type" value="Genomic_DNA"/>
</dbReference>
<feature type="signal peptide" evidence="1">
    <location>
        <begin position="1"/>
        <end position="22"/>
    </location>
</feature>
<keyword evidence="1" id="KW-0732">Signal</keyword>
<organism evidence="2 3">
    <name type="scientific">Conexibacter arvalis</name>
    <dbReference type="NCBI Taxonomy" id="912552"/>
    <lineage>
        <taxon>Bacteria</taxon>
        <taxon>Bacillati</taxon>
        <taxon>Actinomycetota</taxon>
        <taxon>Thermoleophilia</taxon>
        <taxon>Solirubrobacterales</taxon>
        <taxon>Conexibacteraceae</taxon>
        <taxon>Conexibacter</taxon>
    </lineage>
</organism>
<accession>A0A840IJW9</accession>
<evidence type="ECO:0000256" key="1">
    <source>
        <dbReference type="SAM" id="SignalP"/>
    </source>
</evidence>
<protein>
    <submittedName>
        <fullName evidence="2">Gamma-glutamylcyclotransferase (GGCT)/AIG2-like uncharacterized protein YtfP</fullName>
    </submittedName>
</protein>
<keyword evidence="3" id="KW-1185">Reference proteome</keyword>
<dbReference type="GO" id="GO:0016740">
    <property type="term" value="F:transferase activity"/>
    <property type="evidence" value="ECO:0007669"/>
    <property type="project" value="UniProtKB-KW"/>
</dbReference>
<comment type="caution">
    <text evidence="2">The sequence shown here is derived from an EMBL/GenBank/DDBJ whole genome shotgun (WGS) entry which is preliminary data.</text>
</comment>
<proteinExistence type="predicted"/>
<dbReference type="Proteomes" id="UP000585272">
    <property type="component" value="Unassembled WGS sequence"/>
</dbReference>
<feature type="chain" id="PRO_5039326845" evidence="1">
    <location>
        <begin position="23"/>
        <end position="238"/>
    </location>
</feature>
<evidence type="ECO:0000313" key="3">
    <source>
        <dbReference type="Proteomes" id="UP000585272"/>
    </source>
</evidence>
<reference evidence="2 3" key="1">
    <citation type="submission" date="2020-08" db="EMBL/GenBank/DDBJ databases">
        <title>Genomic Encyclopedia of Archaeal and Bacterial Type Strains, Phase II (KMG-II): from individual species to whole genera.</title>
        <authorList>
            <person name="Goeker M."/>
        </authorList>
    </citation>
    <scope>NUCLEOTIDE SEQUENCE [LARGE SCALE GENOMIC DNA]</scope>
    <source>
        <strain evidence="2 3">DSM 23288</strain>
    </source>
</reference>
<dbReference type="AlphaFoldDB" id="A0A840IJW9"/>
<keyword evidence="2" id="KW-0808">Transferase</keyword>